<dbReference type="InterPro" id="IPR035919">
    <property type="entry name" value="EAL_sf"/>
</dbReference>
<dbReference type="InterPro" id="IPR001633">
    <property type="entry name" value="EAL_dom"/>
</dbReference>
<keyword evidence="8" id="KW-1185">Reference proteome</keyword>
<dbReference type="InterPro" id="IPR029787">
    <property type="entry name" value="Nucleotide_cyclase"/>
</dbReference>
<comment type="caution">
    <text evidence="7">The sequence shown here is derived from an EMBL/GenBank/DDBJ whole genome shotgun (WGS) entry which is preliminary data.</text>
</comment>
<evidence type="ECO:0000256" key="3">
    <source>
        <dbReference type="ARBA" id="ARBA00012528"/>
    </source>
</evidence>
<dbReference type="InterPro" id="IPR050706">
    <property type="entry name" value="Cyclic-di-GMP_PDE-like"/>
</dbReference>
<dbReference type="NCBIfam" id="TIGR00254">
    <property type="entry name" value="GGDEF"/>
    <property type="match status" value="1"/>
</dbReference>
<dbReference type="EMBL" id="RJUL01000012">
    <property type="protein sequence ID" value="ROQ19181.1"/>
    <property type="molecule type" value="Genomic_DNA"/>
</dbReference>
<accession>A0A3N1NUM6</accession>
<dbReference type="InterPro" id="IPR043128">
    <property type="entry name" value="Rev_trsase/Diguanyl_cyclase"/>
</dbReference>
<dbReference type="CDD" id="cd01948">
    <property type="entry name" value="EAL"/>
    <property type="match status" value="1"/>
</dbReference>
<dbReference type="Pfam" id="PF00990">
    <property type="entry name" value="GGDEF"/>
    <property type="match status" value="1"/>
</dbReference>
<dbReference type="GO" id="GO:0052621">
    <property type="term" value="F:diguanylate cyclase activity"/>
    <property type="evidence" value="ECO:0007669"/>
    <property type="project" value="UniProtKB-EC"/>
</dbReference>
<dbReference type="PROSITE" id="PS50883">
    <property type="entry name" value="EAL"/>
    <property type="match status" value="1"/>
</dbReference>
<dbReference type="GO" id="GO:0071111">
    <property type="term" value="F:cyclic-guanylate-specific phosphodiesterase activity"/>
    <property type="evidence" value="ECO:0007669"/>
    <property type="project" value="InterPro"/>
</dbReference>
<reference evidence="7 8" key="1">
    <citation type="submission" date="2018-11" db="EMBL/GenBank/DDBJ databases">
        <title>Genomic Encyclopedia of Type Strains, Phase IV (KMG-IV): sequencing the most valuable type-strain genomes for metagenomic binning, comparative biology and taxonomic classification.</title>
        <authorList>
            <person name="Goeker M."/>
        </authorList>
    </citation>
    <scope>NUCLEOTIDE SEQUENCE [LARGE SCALE GENOMIC DNA]</scope>
    <source>
        <strain evidence="7 8">DSM 21945</strain>
    </source>
</reference>
<evidence type="ECO:0000256" key="4">
    <source>
        <dbReference type="ARBA" id="ARBA00034247"/>
    </source>
</evidence>
<comment type="pathway">
    <text evidence="2">Purine metabolism; 3',5'-cyclic di-GMP biosynthesis.</text>
</comment>
<dbReference type="SUPFAM" id="SSF141868">
    <property type="entry name" value="EAL domain-like"/>
    <property type="match status" value="1"/>
</dbReference>
<dbReference type="Pfam" id="PF13185">
    <property type="entry name" value="GAF_2"/>
    <property type="match status" value="1"/>
</dbReference>
<evidence type="ECO:0000256" key="1">
    <source>
        <dbReference type="ARBA" id="ARBA00001946"/>
    </source>
</evidence>
<name>A0A3N1NUM6_9GAMM</name>
<comment type="cofactor">
    <cofactor evidence="1">
        <name>Mg(2+)</name>
        <dbReference type="ChEBI" id="CHEBI:18420"/>
    </cofactor>
</comment>
<dbReference type="EC" id="2.7.7.65" evidence="3"/>
<evidence type="ECO:0000313" key="7">
    <source>
        <dbReference type="EMBL" id="ROQ19181.1"/>
    </source>
</evidence>
<dbReference type="Gene3D" id="3.30.450.40">
    <property type="match status" value="2"/>
</dbReference>
<dbReference type="SMART" id="SM00267">
    <property type="entry name" value="GGDEF"/>
    <property type="match status" value="1"/>
</dbReference>
<dbReference type="FunFam" id="3.30.70.270:FF:000001">
    <property type="entry name" value="Diguanylate cyclase domain protein"/>
    <property type="match status" value="1"/>
</dbReference>
<protein>
    <recommendedName>
        <fullName evidence="3">diguanylate cyclase</fullName>
        <ecNumber evidence="3">2.7.7.65</ecNumber>
    </recommendedName>
</protein>
<dbReference type="SMART" id="SM00052">
    <property type="entry name" value="EAL"/>
    <property type="match status" value="1"/>
</dbReference>
<evidence type="ECO:0000259" key="6">
    <source>
        <dbReference type="PROSITE" id="PS50887"/>
    </source>
</evidence>
<evidence type="ECO:0000313" key="8">
    <source>
        <dbReference type="Proteomes" id="UP000268033"/>
    </source>
</evidence>
<feature type="domain" description="GGDEF" evidence="6">
    <location>
        <begin position="447"/>
        <end position="580"/>
    </location>
</feature>
<dbReference type="SUPFAM" id="SSF55073">
    <property type="entry name" value="Nucleotide cyclase"/>
    <property type="match status" value="1"/>
</dbReference>
<dbReference type="Gene3D" id="3.20.20.450">
    <property type="entry name" value="EAL domain"/>
    <property type="match status" value="1"/>
</dbReference>
<dbReference type="Pfam" id="PF00563">
    <property type="entry name" value="EAL"/>
    <property type="match status" value="1"/>
</dbReference>
<organism evidence="7 8">
    <name type="scientific">Gallaecimonas pentaromativorans</name>
    <dbReference type="NCBI Taxonomy" id="584787"/>
    <lineage>
        <taxon>Bacteria</taxon>
        <taxon>Pseudomonadati</taxon>
        <taxon>Pseudomonadota</taxon>
        <taxon>Gammaproteobacteria</taxon>
        <taxon>Enterobacterales</taxon>
        <taxon>Gallaecimonadaceae</taxon>
        <taxon>Gallaecimonas</taxon>
    </lineage>
</organism>
<dbReference type="InterPro" id="IPR000160">
    <property type="entry name" value="GGDEF_dom"/>
</dbReference>
<dbReference type="PANTHER" id="PTHR33121:SF70">
    <property type="entry name" value="SIGNALING PROTEIN YKOW"/>
    <property type="match status" value="1"/>
</dbReference>
<dbReference type="PROSITE" id="PS50887">
    <property type="entry name" value="GGDEF"/>
    <property type="match status" value="1"/>
</dbReference>
<dbReference type="RefSeq" id="WP_123422593.1">
    <property type="nucleotide sequence ID" value="NZ_RJUL01000012.1"/>
</dbReference>
<dbReference type="Gene3D" id="3.30.70.270">
    <property type="match status" value="1"/>
</dbReference>
<gene>
    <name evidence="7" type="ORF">EDC28_112104</name>
</gene>
<evidence type="ECO:0000259" key="5">
    <source>
        <dbReference type="PROSITE" id="PS50883"/>
    </source>
</evidence>
<proteinExistence type="predicted"/>
<evidence type="ECO:0000256" key="2">
    <source>
        <dbReference type="ARBA" id="ARBA00004665"/>
    </source>
</evidence>
<dbReference type="SUPFAM" id="SSF55781">
    <property type="entry name" value="GAF domain-like"/>
    <property type="match status" value="2"/>
</dbReference>
<dbReference type="AlphaFoldDB" id="A0A3N1NUM6"/>
<dbReference type="InterPro" id="IPR003018">
    <property type="entry name" value="GAF"/>
</dbReference>
<dbReference type="CDD" id="cd01949">
    <property type="entry name" value="GGDEF"/>
    <property type="match status" value="1"/>
</dbReference>
<comment type="catalytic activity">
    <reaction evidence="4">
        <text>2 GTP = 3',3'-c-di-GMP + 2 diphosphate</text>
        <dbReference type="Rhea" id="RHEA:24898"/>
        <dbReference type="ChEBI" id="CHEBI:33019"/>
        <dbReference type="ChEBI" id="CHEBI:37565"/>
        <dbReference type="ChEBI" id="CHEBI:58805"/>
        <dbReference type="EC" id="2.7.7.65"/>
    </reaction>
</comment>
<dbReference type="STRING" id="584787.GCA_001247655_00787"/>
<dbReference type="InterPro" id="IPR029016">
    <property type="entry name" value="GAF-like_dom_sf"/>
</dbReference>
<dbReference type="SMART" id="SM00065">
    <property type="entry name" value="GAF"/>
    <property type="match status" value="2"/>
</dbReference>
<dbReference type="PANTHER" id="PTHR33121">
    <property type="entry name" value="CYCLIC DI-GMP PHOSPHODIESTERASE PDEF"/>
    <property type="match status" value="1"/>
</dbReference>
<feature type="domain" description="EAL" evidence="5">
    <location>
        <begin position="589"/>
        <end position="842"/>
    </location>
</feature>
<sequence length="842" mass="95146">MDDQKPLMGAKDVLLDALFDIAELSSEANDLASFFPMVHRIIGNLLPAENFYVALYHEFDDTIELVYMVDLADPDMTPGSVSSQDLHRGLTGYLLRSGDALLLSGDGFKQLAEKGEIAHIGPDSLDWLGIPLKLDHKIIGAMVVQSYDASTRYNEDDKQLLTFVARQVVNTLERIRHRELLEQQIMERTQALHESNQLLRREVQERKRAETFQSVMLHLSELAHSDGDPQDFYVQVHDQVSRLIDARNFYIALLDRKQLLTFPYFVDQHQLQAKARKPGKGLTEYLMRNGQAVLVTRKVRDELIQKGILDSEGTEAFHWLGGPLVVDGQVVGALVVQSYDESNRYRREDLELISFVSRSVSEALSRRQHREMLEAAKRELEAKVTERTRELEVANGALRRQMQEKAALAERHRFDAMHDALTGLANRAFFTTQLNRVLKSLSRYPNRRYVVAFIDLDRFKIINDSMGHLAGDQLLKQVAQRLQACIRETDMVARLGGDEFVILFDCVQHDEDVALVGQRIINALHQPFEIQEQQVFSGCSLGVAHLSRRYKDASDVLRDADTAMYQAKSRGRGQMVFFDDTMRENLISRFSLQNALRLAVESGQIFPAFQPIFSLPGRKLHGFELLARWPRAGGGELTPELFLEAAEETGIIVDIDTLMVRQACRQLSLWGHQLTDQPLFVSVNLSARSLQNSAFMKHLVEQVREHELTPGQLMVEIRENVLIQPSPGLDEALNALKEVGVGLILDHFGAGSATLSVLMQHHFQALKMSPHFLRQVTEHERGQSLLQSVIAVSRYLKVPLIAHGIEEENQLQAVQSMGCAYGQGEYLCQPLATAQAELMLCA</sequence>
<dbReference type="Pfam" id="PF01590">
    <property type="entry name" value="GAF"/>
    <property type="match status" value="1"/>
</dbReference>
<dbReference type="Proteomes" id="UP000268033">
    <property type="component" value="Unassembled WGS sequence"/>
</dbReference>